<evidence type="ECO:0000256" key="1">
    <source>
        <dbReference type="ARBA" id="ARBA00009437"/>
    </source>
</evidence>
<dbReference type="InterPro" id="IPR036390">
    <property type="entry name" value="WH_DNA-bd_sf"/>
</dbReference>
<keyword evidence="7" id="KW-1185">Reference proteome</keyword>
<gene>
    <name evidence="6" type="ORF">GRO01_10290</name>
</gene>
<comment type="similarity">
    <text evidence="1">Belongs to the LysR transcriptional regulatory family.</text>
</comment>
<evidence type="ECO:0000256" key="3">
    <source>
        <dbReference type="ARBA" id="ARBA00023125"/>
    </source>
</evidence>
<dbReference type="Gene3D" id="3.40.190.10">
    <property type="entry name" value="Periplasmic binding protein-like II"/>
    <property type="match status" value="2"/>
</dbReference>
<dbReference type="PANTHER" id="PTHR30346">
    <property type="entry name" value="TRANSCRIPTIONAL DUAL REGULATOR HCAR-RELATED"/>
    <property type="match status" value="1"/>
</dbReference>
<dbReference type="InterPro" id="IPR036388">
    <property type="entry name" value="WH-like_DNA-bd_sf"/>
</dbReference>
<dbReference type="AlphaFoldDB" id="A0A4Y3M4A4"/>
<reference evidence="6 7" key="1">
    <citation type="submission" date="2019-06" db="EMBL/GenBank/DDBJ databases">
        <title>Whole genome shotgun sequence of Gluconobacter roseus NBRC 3990.</title>
        <authorList>
            <person name="Hosoyama A."/>
            <person name="Uohara A."/>
            <person name="Ohji S."/>
            <person name="Ichikawa N."/>
        </authorList>
    </citation>
    <scope>NUCLEOTIDE SEQUENCE [LARGE SCALE GENOMIC DNA]</scope>
    <source>
        <strain evidence="6 7">NBRC 3990</strain>
    </source>
</reference>
<name>A0A4Y3M4A4_9PROT</name>
<dbReference type="GO" id="GO:0003677">
    <property type="term" value="F:DNA binding"/>
    <property type="evidence" value="ECO:0007669"/>
    <property type="project" value="UniProtKB-KW"/>
</dbReference>
<dbReference type="Gene3D" id="1.10.10.10">
    <property type="entry name" value="Winged helix-like DNA-binding domain superfamily/Winged helix DNA-binding domain"/>
    <property type="match status" value="1"/>
</dbReference>
<dbReference type="Pfam" id="PF00126">
    <property type="entry name" value="HTH_1"/>
    <property type="match status" value="1"/>
</dbReference>
<proteinExistence type="inferred from homology"/>
<dbReference type="RefSeq" id="WP_231490139.1">
    <property type="nucleotide sequence ID" value="NZ_BAQZ01000034.1"/>
</dbReference>
<keyword evidence="2" id="KW-0805">Transcription regulation</keyword>
<accession>A0A4Y3M4A4</accession>
<keyword evidence="4" id="KW-0804">Transcription</keyword>
<dbReference type="PANTHER" id="PTHR30346:SF0">
    <property type="entry name" value="HCA OPERON TRANSCRIPTIONAL ACTIVATOR HCAR"/>
    <property type="match status" value="1"/>
</dbReference>
<dbReference type="PROSITE" id="PS50931">
    <property type="entry name" value="HTH_LYSR"/>
    <property type="match status" value="1"/>
</dbReference>
<evidence type="ECO:0000256" key="4">
    <source>
        <dbReference type="ARBA" id="ARBA00023163"/>
    </source>
</evidence>
<dbReference type="GO" id="GO:0003700">
    <property type="term" value="F:DNA-binding transcription factor activity"/>
    <property type="evidence" value="ECO:0007669"/>
    <property type="project" value="InterPro"/>
</dbReference>
<dbReference type="InterPro" id="IPR005119">
    <property type="entry name" value="LysR_subst-bd"/>
</dbReference>
<dbReference type="Pfam" id="PF03466">
    <property type="entry name" value="LysR_substrate"/>
    <property type="match status" value="1"/>
</dbReference>
<sequence length="314" mass="34922">MVGYNLVMRYTLRQLEYFVAAGEAGSIRHASERLSISQPSISTAISHLEIELNVQLFIRHHAQGLSLTSVGQILMKEAKHILCMAENLYSLAAETTDQVRGTLSVGAMVTLAPMIMPELVHSFCARYPAAEFTQVASNHEWLAEKLKQAEIDIAITYDLHFPPGIEFSPLASLPPHVLVSENHHLAQRTSVELAELAAEPMIFLDLPLSRQYFNALYHREDLEPNIYARTAEQEVVRTMVANGYGYTLANVRPCSDMALDGKKVVRVKLSGDHRPMVIGMATWQGVRKSRLLDLFADHCRSSISDNAIPGMSPL</sequence>
<evidence type="ECO:0000313" key="7">
    <source>
        <dbReference type="Proteomes" id="UP000320772"/>
    </source>
</evidence>
<dbReference type="SUPFAM" id="SSF53850">
    <property type="entry name" value="Periplasmic binding protein-like II"/>
    <property type="match status" value="1"/>
</dbReference>
<dbReference type="EMBL" id="BJLY01000002">
    <property type="protein sequence ID" value="GEB03453.1"/>
    <property type="molecule type" value="Genomic_DNA"/>
</dbReference>
<evidence type="ECO:0000256" key="2">
    <source>
        <dbReference type="ARBA" id="ARBA00023015"/>
    </source>
</evidence>
<feature type="domain" description="HTH lysR-type" evidence="5">
    <location>
        <begin position="10"/>
        <end position="68"/>
    </location>
</feature>
<protein>
    <submittedName>
        <fullName evidence="6">LysR family transcriptional regulator</fullName>
    </submittedName>
</protein>
<evidence type="ECO:0000259" key="5">
    <source>
        <dbReference type="PROSITE" id="PS50931"/>
    </source>
</evidence>
<organism evidence="6 7">
    <name type="scientific">Gluconobacter roseus NBRC 3990</name>
    <dbReference type="NCBI Taxonomy" id="1307950"/>
    <lineage>
        <taxon>Bacteria</taxon>
        <taxon>Pseudomonadati</taxon>
        <taxon>Pseudomonadota</taxon>
        <taxon>Alphaproteobacteria</taxon>
        <taxon>Acetobacterales</taxon>
        <taxon>Acetobacteraceae</taxon>
        <taxon>Gluconobacter</taxon>
    </lineage>
</organism>
<dbReference type="FunFam" id="1.10.10.10:FF:000001">
    <property type="entry name" value="LysR family transcriptional regulator"/>
    <property type="match status" value="1"/>
</dbReference>
<dbReference type="CDD" id="cd08412">
    <property type="entry name" value="PBP2_PAO1_like"/>
    <property type="match status" value="1"/>
</dbReference>
<dbReference type="Proteomes" id="UP000320772">
    <property type="component" value="Unassembled WGS sequence"/>
</dbReference>
<evidence type="ECO:0000313" key="6">
    <source>
        <dbReference type="EMBL" id="GEB03453.1"/>
    </source>
</evidence>
<keyword evidence="3" id="KW-0238">DNA-binding</keyword>
<dbReference type="PRINTS" id="PR00039">
    <property type="entry name" value="HTHLYSR"/>
</dbReference>
<comment type="caution">
    <text evidence="6">The sequence shown here is derived from an EMBL/GenBank/DDBJ whole genome shotgun (WGS) entry which is preliminary data.</text>
</comment>
<dbReference type="SUPFAM" id="SSF46785">
    <property type="entry name" value="Winged helix' DNA-binding domain"/>
    <property type="match status" value="1"/>
</dbReference>
<dbReference type="GO" id="GO:0032993">
    <property type="term" value="C:protein-DNA complex"/>
    <property type="evidence" value="ECO:0007669"/>
    <property type="project" value="TreeGrafter"/>
</dbReference>
<dbReference type="STRING" id="586239.AD943_03765"/>
<dbReference type="InterPro" id="IPR000847">
    <property type="entry name" value="LysR_HTH_N"/>
</dbReference>